<evidence type="ECO:0000313" key="3">
    <source>
        <dbReference type="Proteomes" id="UP001595993"/>
    </source>
</evidence>
<dbReference type="RefSeq" id="WP_381191163.1">
    <property type="nucleotide sequence ID" value="NZ_JBHSFE010000003.1"/>
</dbReference>
<name>A0ABV9G121_9ACTN</name>
<organism evidence="2 3">
    <name type="scientific">Streptomyces maoxianensis</name>
    <dbReference type="NCBI Taxonomy" id="1459942"/>
    <lineage>
        <taxon>Bacteria</taxon>
        <taxon>Bacillati</taxon>
        <taxon>Actinomycetota</taxon>
        <taxon>Actinomycetes</taxon>
        <taxon>Kitasatosporales</taxon>
        <taxon>Streptomycetaceae</taxon>
        <taxon>Streptomyces</taxon>
    </lineage>
</organism>
<dbReference type="Pfam" id="PF04341">
    <property type="entry name" value="DUF485"/>
    <property type="match status" value="1"/>
</dbReference>
<proteinExistence type="predicted"/>
<keyword evidence="1" id="KW-0472">Membrane</keyword>
<feature type="transmembrane region" description="Helical" evidence="1">
    <location>
        <begin position="31"/>
        <end position="52"/>
    </location>
</feature>
<protein>
    <submittedName>
        <fullName evidence="2">DUF485 domain-containing protein</fullName>
    </submittedName>
</protein>
<keyword evidence="1" id="KW-1133">Transmembrane helix</keyword>
<sequence>MSFAVVNGLTFSVHLLLACSAADFMATRVWGKTTIGVLALLIQGFLLMWTAARYDRRADQRVLPQEQELDY</sequence>
<accession>A0ABV9G121</accession>
<keyword evidence="3" id="KW-1185">Reference proteome</keyword>
<evidence type="ECO:0000256" key="1">
    <source>
        <dbReference type="SAM" id="Phobius"/>
    </source>
</evidence>
<keyword evidence="1" id="KW-0812">Transmembrane</keyword>
<evidence type="ECO:0000313" key="2">
    <source>
        <dbReference type="EMBL" id="MFC4606725.1"/>
    </source>
</evidence>
<comment type="caution">
    <text evidence="2">The sequence shown here is derived from an EMBL/GenBank/DDBJ whole genome shotgun (WGS) entry which is preliminary data.</text>
</comment>
<dbReference type="Proteomes" id="UP001595993">
    <property type="component" value="Unassembled WGS sequence"/>
</dbReference>
<reference evidence="3" key="1">
    <citation type="journal article" date="2019" name="Int. J. Syst. Evol. Microbiol.">
        <title>The Global Catalogue of Microorganisms (GCM) 10K type strain sequencing project: providing services to taxonomists for standard genome sequencing and annotation.</title>
        <authorList>
            <consortium name="The Broad Institute Genomics Platform"/>
            <consortium name="The Broad Institute Genome Sequencing Center for Infectious Disease"/>
            <person name="Wu L."/>
            <person name="Ma J."/>
        </authorList>
    </citation>
    <scope>NUCLEOTIDE SEQUENCE [LARGE SCALE GENOMIC DNA]</scope>
    <source>
        <strain evidence="3">CGMCC 4.7139</strain>
    </source>
</reference>
<dbReference type="EMBL" id="JBHSFE010000003">
    <property type="protein sequence ID" value="MFC4606725.1"/>
    <property type="molecule type" value="Genomic_DNA"/>
</dbReference>
<dbReference type="InterPro" id="IPR007436">
    <property type="entry name" value="DUF485"/>
</dbReference>
<gene>
    <name evidence="2" type="ORF">ACFO9E_02610</name>
</gene>